<dbReference type="EMBL" id="JAGYPE010000007">
    <property type="protein sequence ID" value="MBS4186563.1"/>
    <property type="molecule type" value="Genomic_DNA"/>
</dbReference>
<accession>A0A942YDF6</accession>
<organism evidence="5">
    <name type="scientific">Neobacillus citreus</name>
    <dbReference type="NCBI Taxonomy" id="2833578"/>
    <lineage>
        <taxon>Bacteria</taxon>
        <taxon>Bacillati</taxon>
        <taxon>Bacillota</taxon>
        <taxon>Bacilli</taxon>
        <taxon>Bacillales</taxon>
        <taxon>Bacillaceae</taxon>
        <taxon>Neobacillus</taxon>
    </lineage>
</organism>
<dbReference type="PANTHER" id="PTHR22911">
    <property type="entry name" value="ACYL-MALONYL CONDENSING ENZYME-RELATED"/>
    <property type="match status" value="1"/>
</dbReference>
<keyword evidence="3" id="KW-1133">Transmembrane helix</keyword>
<feature type="domain" description="EamA" evidence="4">
    <location>
        <begin position="7"/>
        <end position="134"/>
    </location>
</feature>
<dbReference type="EMBL" id="JAGYPE020000047">
    <property type="protein sequence ID" value="MCH6268038.1"/>
    <property type="molecule type" value="Genomic_DNA"/>
</dbReference>
<feature type="transmembrane region" description="Helical" evidence="3">
    <location>
        <begin position="241"/>
        <end position="260"/>
    </location>
</feature>
<evidence type="ECO:0000259" key="4">
    <source>
        <dbReference type="Pfam" id="PF00892"/>
    </source>
</evidence>
<feature type="transmembrane region" description="Helical" evidence="3">
    <location>
        <begin position="179"/>
        <end position="197"/>
    </location>
</feature>
<sequence length="300" mass="32691">MSVKFRLIMTMLIFGSIGVFVKKIDLSSSEIAFLRGVIGSLFLLLASFLVKHKPSMKALKENAVLLLLSGGAIGLNWIFLFESYRYTTISNATISYYFAPIFVMILAPWVLKEKLTGVKVSCIVMAMVGLFLIVQNGPGGGSGSHNHTLGIFYGLLAASLYASVILMNKFIKNLSGFEMTLVQLMAGALVLLPYVLWQGQLNLVGLNSTSIIFILILGVVHTGLAYFMYFTSIQKLKGQTIAVLSYIDPISAVIIAALFLHESMTWLQMIGGALVLGSTFLSEKVDLKIEKKGQTPTTSP</sequence>
<feature type="transmembrane region" description="Helical" evidence="3">
    <location>
        <begin position="209"/>
        <end position="229"/>
    </location>
</feature>
<name>A0A942YDF6_9BACI</name>
<comment type="subcellular location">
    <subcellularLocation>
        <location evidence="1">Endomembrane system</location>
        <topology evidence="1">Multi-pass membrane protein</topology>
    </subcellularLocation>
</comment>
<evidence type="ECO:0000313" key="5">
    <source>
        <dbReference type="EMBL" id="MBS4186563.1"/>
    </source>
</evidence>
<dbReference type="InterPro" id="IPR037185">
    <property type="entry name" value="EmrE-like"/>
</dbReference>
<dbReference type="Proteomes" id="UP000677265">
    <property type="component" value="Unassembled WGS sequence"/>
</dbReference>
<keyword evidence="7" id="KW-1185">Reference proteome</keyword>
<proteinExistence type="inferred from homology"/>
<dbReference type="InterPro" id="IPR000620">
    <property type="entry name" value="EamA_dom"/>
</dbReference>
<dbReference type="RefSeq" id="WP_213146357.1">
    <property type="nucleotide sequence ID" value="NZ_JAGYPE020000047.1"/>
</dbReference>
<dbReference type="PANTHER" id="PTHR22911:SF102">
    <property type="entry name" value="MEMBRANE PROTEIN"/>
    <property type="match status" value="1"/>
</dbReference>
<feature type="transmembrane region" description="Helical" evidence="3">
    <location>
        <begin position="149"/>
        <end position="167"/>
    </location>
</feature>
<keyword evidence="3" id="KW-0812">Transmembrane</keyword>
<comment type="similarity">
    <text evidence="2">Belongs to the EamA transporter family.</text>
</comment>
<keyword evidence="3" id="KW-0472">Membrane</keyword>
<feature type="domain" description="EamA" evidence="4">
    <location>
        <begin position="149"/>
        <end position="281"/>
    </location>
</feature>
<reference evidence="5" key="1">
    <citation type="submission" date="2021-05" db="EMBL/GenBank/DDBJ databases">
        <title>Novel Bacillus species.</title>
        <authorList>
            <person name="Liu G."/>
        </authorList>
    </citation>
    <scope>NUCLEOTIDE SEQUENCE</scope>
    <source>
        <strain evidence="5 7">FJAT-50051</strain>
    </source>
</reference>
<dbReference type="SUPFAM" id="SSF103481">
    <property type="entry name" value="Multidrug resistance efflux transporter EmrE"/>
    <property type="match status" value="2"/>
</dbReference>
<feature type="transmembrane region" description="Helical" evidence="3">
    <location>
        <begin position="31"/>
        <end position="50"/>
    </location>
</feature>
<feature type="transmembrane region" description="Helical" evidence="3">
    <location>
        <begin position="93"/>
        <end position="111"/>
    </location>
</feature>
<evidence type="ECO:0000256" key="3">
    <source>
        <dbReference type="SAM" id="Phobius"/>
    </source>
</evidence>
<evidence type="ECO:0000313" key="7">
    <source>
        <dbReference type="Proteomes" id="UP000677265"/>
    </source>
</evidence>
<evidence type="ECO:0000256" key="1">
    <source>
        <dbReference type="ARBA" id="ARBA00004127"/>
    </source>
</evidence>
<comment type="caution">
    <text evidence="5">The sequence shown here is derived from an EMBL/GenBank/DDBJ whole genome shotgun (WGS) entry which is preliminary data.</text>
</comment>
<protein>
    <submittedName>
        <fullName evidence="6">DMT family transporter</fullName>
    </submittedName>
    <submittedName>
        <fullName evidence="5">EamA family transporter</fullName>
    </submittedName>
</protein>
<feature type="transmembrane region" description="Helical" evidence="3">
    <location>
        <begin position="118"/>
        <end position="137"/>
    </location>
</feature>
<evidence type="ECO:0000256" key="2">
    <source>
        <dbReference type="ARBA" id="ARBA00007362"/>
    </source>
</evidence>
<dbReference type="Pfam" id="PF00892">
    <property type="entry name" value="EamA"/>
    <property type="match status" value="2"/>
</dbReference>
<dbReference type="AlphaFoldDB" id="A0A942YDF6"/>
<dbReference type="GO" id="GO:0016020">
    <property type="term" value="C:membrane"/>
    <property type="evidence" value="ECO:0007669"/>
    <property type="project" value="InterPro"/>
</dbReference>
<evidence type="ECO:0000313" key="6">
    <source>
        <dbReference type="EMBL" id="MCH6268038.1"/>
    </source>
</evidence>
<feature type="transmembrane region" description="Helical" evidence="3">
    <location>
        <begin position="266"/>
        <end position="282"/>
    </location>
</feature>
<gene>
    <name evidence="6" type="ORF">KHB02_021150</name>
    <name evidence="5" type="ORF">KHB02_34935</name>
</gene>
<feature type="transmembrane region" description="Helical" evidence="3">
    <location>
        <begin position="62"/>
        <end position="81"/>
    </location>
</feature>